<dbReference type="Proteomes" id="UP000587002">
    <property type="component" value="Unassembled WGS sequence"/>
</dbReference>
<sequence>MGRNQRAEVEMTPEEVAAFVASRRTATLVTLGPSGHPHAVAMWFAVLDGELWFETKAKAQKAVNIRRDPRVTVLIEDGLTYDALRGVSMEGRAELVDDPDVLWRVGVGMWERYHGPYSEEVEPLVAAMLHKRVAVRVHVERTRSWDHRKLGLPPMPLGGTTAASYPQAG</sequence>
<keyword evidence="5" id="KW-1185">Reference proteome</keyword>
<evidence type="ECO:0000256" key="2">
    <source>
        <dbReference type="SAM" id="MobiDB-lite"/>
    </source>
</evidence>
<dbReference type="GO" id="GO:0070967">
    <property type="term" value="F:coenzyme F420 binding"/>
    <property type="evidence" value="ECO:0007669"/>
    <property type="project" value="TreeGrafter"/>
</dbReference>
<dbReference type="InterPro" id="IPR012349">
    <property type="entry name" value="Split_barrel_FMN-bd"/>
</dbReference>
<evidence type="ECO:0000313" key="4">
    <source>
        <dbReference type="EMBL" id="NYI84490.1"/>
    </source>
</evidence>
<dbReference type="SUPFAM" id="SSF50475">
    <property type="entry name" value="FMN-binding split barrel"/>
    <property type="match status" value="1"/>
</dbReference>
<keyword evidence="1" id="KW-0560">Oxidoreductase</keyword>
<dbReference type="Gene3D" id="2.30.110.10">
    <property type="entry name" value="Electron Transport, Fmn-binding Protein, Chain A"/>
    <property type="match status" value="1"/>
</dbReference>
<dbReference type="InterPro" id="IPR019920">
    <property type="entry name" value="F420-binding_dom_put"/>
</dbReference>
<dbReference type="Pfam" id="PF01243">
    <property type="entry name" value="PNPOx_N"/>
    <property type="match status" value="1"/>
</dbReference>
<dbReference type="InterPro" id="IPR052019">
    <property type="entry name" value="F420H2_bilvrd_red/Heme_oxyg"/>
</dbReference>
<dbReference type="NCBIfam" id="TIGR03618">
    <property type="entry name" value="Rv1155_F420"/>
    <property type="match status" value="1"/>
</dbReference>
<protein>
    <submittedName>
        <fullName evidence="4">PPOX class probable F420-dependent enzyme</fullName>
    </submittedName>
</protein>
<dbReference type="AlphaFoldDB" id="A0A853ARX7"/>
<dbReference type="GO" id="GO:0005829">
    <property type="term" value="C:cytosol"/>
    <property type="evidence" value="ECO:0007669"/>
    <property type="project" value="TreeGrafter"/>
</dbReference>
<gene>
    <name evidence="4" type="ORF">HNR68_003120</name>
</gene>
<dbReference type="EMBL" id="JACCFJ010000001">
    <property type="protein sequence ID" value="NYI84490.1"/>
    <property type="molecule type" value="Genomic_DNA"/>
</dbReference>
<accession>A0A853ARX7</accession>
<evidence type="ECO:0000259" key="3">
    <source>
        <dbReference type="Pfam" id="PF01243"/>
    </source>
</evidence>
<name>A0A853ARX7_9PSEU</name>
<feature type="region of interest" description="Disordered" evidence="2">
    <location>
        <begin position="150"/>
        <end position="169"/>
    </location>
</feature>
<dbReference type="GO" id="GO:0016627">
    <property type="term" value="F:oxidoreductase activity, acting on the CH-CH group of donors"/>
    <property type="evidence" value="ECO:0007669"/>
    <property type="project" value="TreeGrafter"/>
</dbReference>
<evidence type="ECO:0000313" key="5">
    <source>
        <dbReference type="Proteomes" id="UP000587002"/>
    </source>
</evidence>
<dbReference type="PANTHER" id="PTHR35176:SF6">
    <property type="entry name" value="HEME OXYGENASE HI_0854-RELATED"/>
    <property type="match status" value="1"/>
</dbReference>
<feature type="domain" description="Pyridoxamine 5'-phosphate oxidase N-terminal" evidence="3">
    <location>
        <begin position="13"/>
        <end position="145"/>
    </location>
</feature>
<evidence type="ECO:0000256" key="1">
    <source>
        <dbReference type="ARBA" id="ARBA00023002"/>
    </source>
</evidence>
<dbReference type="PANTHER" id="PTHR35176">
    <property type="entry name" value="HEME OXYGENASE HI_0854-RELATED"/>
    <property type="match status" value="1"/>
</dbReference>
<dbReference type="InterPro" id="IPR011576">
    <property type="entry name" value="Pyridox_Oxase_N"/>
</dbReference>
<reference evidence="4 5" key="1">
    <citation type="submission" date="2020-07" db="EMBL/GenBank/DDBJ databases">
        <title>Sequencing the genomes of 1000 actinobacteria strains.</title>
        <authorList>
            <person name="Klenk H.-P."/>
        </authorList>
    </citation>
    <scope>NUCLEOTIDE SEQUENCE [LARGE SCALE GENOMIC DNA]</scope>
    <source>
        <strain evidence="4 5">DSM 44065</strain>
    </source>
</reference>
<organism evidence="4 5">
    <name type="scientific">Saccharopolyspora hordei</name>
    <dbReference type="NCBI Taxonomy" id="1838"/>
    <lineage>
        <taxon>Bacteria</taxon>
        <taxon>Bacillati</taxon>
        <taxon>Actinomycetota</taxon>
        <taxon>Actinomycetes</taxon>
        <taxon>Pseudonocardiales</taxon>
        <taxon>Pseudonocardiaceae</taxon>
        <taxon>Saccharopolyspora</taxon>
    </lineage>
</organism>
<proteinExistence type="predicted"/>
<comment type="caution">
    <text evidence="4">The sequence shown here is derived from an EMBL/GenBank/DDBJ whole genome shotgun (WGS) entry which is preliminary data.</text>
</comment>
<dbReference type="RefSeq" id="WP_179721676.1">
    <property type="nucleotide sequence ID" value="NZ_BAABFH010000001.1"/>
</dbReference>